<dbReference type="InterPro" id="IPR012338">
    <property type="entry name" value="Beta-lactam/transpept-like"/>
</dbReference>
<dbReference type="GO" id="GO:0046677">
    <property type="term" value="P:response to antibiotic"/>
    <property type="evidence" value="ECO:0007669"/>
    <property type="project" value="InterPro"/>
</dbReference>
<dbReference type="Gene3D" id="3.40.710.10">
    <property type="entry name" value="DD-peptidase/beta-lactamase superfamily"/>
    <property type="match status" value="1"/>
</dbReference>
<dbReference type="AlphaFoldDB" id="A0A7Y9JJF1"/>
<feature type="region of interest" description="Disordered" evidence="1">
    <location>
        <begin position="33"/>
        <end position="57"/>
    </location>
</feature>
<dbReference type="PANTHER" id="PTHR35333">
    <property type="entry name" value="BETA-LACTAMASE"/>
    <property type="match status" value="1"/>
</dbReference>
<keyword evidence="4" id="KW-1185">Reference proteome</keyword>
<dbReference type="GO" id="GO:0008800">
    <property type="term" value="F:beta-lactamase activity"/>
    <property type="evidence" value="ECO:0007669"/>
    <property type="project" value="InterPro"/>
</dbReference>
<dbReference type="InterPro" id="IPR045155">
    <property type="entry name" value="Beta-lactam_cat"/>
</dbReference>
<comment type="caution">
    <text evidence="3">The sequence shown here is derived from an EMBL/GenBank/DDBJ whole genome shotgun (WGS) entry which is preliminary data.</text>
</comment>
<dbReference type="InterPro" id="IPR000871">
    <property type="entry name" value="Beta-lactam_class-A"/>
</dbReference>
<sequence length="298" mass="31441">MRRAVLLACAVLAATAILVAGSTAFVYEPPRVPTTTATTATTPAPRRHPTTPTFTRPQREELTRALRRYLDGRSGDLSISVREASTGLSYSYGESLRTATASIVKVDIVMALLLRAQHERRALTSMEKALAERAIKVSDNDAASELWRSIGGAHGLASANRTLGLRDTEPGPGGSWGSTTTSAADQIRLLTALTSAGSPLSSAGRRYVRHLMGDVAPEQAWGVSAAGTGAEVKNGWLPRERHGGAWTVNSIGIVRAAGRTFLIAALSERGATMRDGVETVEHACKTVAAALARASIET</sequence>
<dbReference type="SUPFAM" id="SSF56601">
    <property type="entry name" value="beta-lactamase/transpeptidase-like"/>
    <property type="match status" value="1"/>
</dbReference>
<accession>A0A7Y9JJF1</accession>
<evidence type="ECO:0000313" key="3">
    <source>
        <dbReference type="EMBL" id="NYD50603.1"/>
    </source>
</evidence>
<proteinExistence type="predicted"/>
<evidence type="ECO:0000256" key="1">
    <source>
        <dbReference type="SAM" id="MobiDB-lite"/>
    </source>
</evidence>
<reference evidence="3 4" key="1">
    <citation type="submission" date="2020-07" db="EMBL/GenBank/DDBJ databases">
        <title>Sequencing the genomes of 1000 actinobacteria strains.</title>
        <authorList>
            <person name="Klenk H.-P."/>
        </authorList>
    </citation>
    <scope>NUCLEOTIDE SEQUENCE [LARGE SCALE GENOMIC DNA]</scope>
    <source>
        <strain evidence="3 4">DSM 40398</strain>
    </source>
</reference>
<dbReference type="GO" id="GO:0030655">
    <property type="term" value="P:beta-lactam antibiotic catabolic process"/>
    <property type="evidence" value="ECO:0007669"/>
    <property type="project" value="InterPro"/>
</dbReference>
<dbReference type="PANTHER" id="PTHR35333:SF3">
    <property type="entry name" value="BETA-LACTAMASE-TYPE TRANSPEPTIDASE FOLD CONTAINING PROTEIN"/>
    <property type="match status" value="1"/>
</dbReference>
<dbReference type="Pfam" id="PF13354">
    <property type="entry name" value="Beta-lactamase2"/>
    <property type="match status" value="1"/>
</dbReference>
<organism evidence="3 4">
    <name type="scientific">Actinomadura luteofluorescens</name>
    <dbReference type="NCBI Taxonomy" id="46163"/>
    <lineage>
        <taxon>Bacteria</taxon>
        <taxon>Bacillati</taxon>
        <taxon>Actinomycetota</taxon>
        <taxon>Actinomycetes</taxon>
        <taxon>Streptosporangiales</taxon>
        <taxon>Thermomonosporaceae</taxon>
        <taxon>Actinomadura</taxon>
    </lineage>
</organism>
<dbReference type="RefSeq" id="WP_179847133.1">
    <property type="nucleotide sequence ID" value="NZ_JACCBA010000001.1"/>
</dbReference>
<evidence type="ECO:0000259" key="2">
    <source>
        <dbReference type="Pfam" id="PF13354"/>
    </source>
</evidence>
<feature type="domain" description="Beta-lactamase class A catalytic" evidence="2">
    <location>
        <begin position="129"/>
        <end position="266"/>
    </location>
</feature>
<gene>
    <name evidence="3" type="ORF">BJY14_006586</name>
</gene>
<evidence type="ECO:0000313" key="4">
    <source>
        <dbReference type="Proteomes" id="UP000529783"/>
    </source>
</evidence>
<name>A0A7Y9JJF1_9ACTN</name>
<dbReference type="EMBL" id="JACCBA010000001">
    <property type="protein sequence ID" value="NYD50603.1"/>
    <property type="molecule type" value="Genomic_DNA"/>
</dbReference>
<dbReference type="Proteomes" id="UP000529783">
    <property type="component" value="Unassembled WGS sequence"/>
</dbReference>
<protein>
    <submittedName>
        <fullName evidence="3">Beta-lactamase class A</fullName>
    </submittedName>
</protein>
<feature type="compositionally biased region" description="Low complexity" evidence="1">
    <location>
        <begin position="33"/>
        <end position="56"/>
    </location>
</feature>